<dbReference type="Proteomes" id="UP000322000">
    <property type="component" value="Chromosome 11"/>
</dbReference>
<feature type="signal peptide" evidence="2">
    <location>
        <begin position="1"/>
        <end position="22"/>
    </location>
</feature>
<keyword evidence="2" id="KW-0732">Signal</keyword>
<dbReference type="AlphaFoldDB" id="A0A7E5W1X9"/>
<feature type="chain" id="PRO_5028999965" evidence="2">
    <location>
        <begin position="23"/>
        <end position="861"/>
    </location>
</feature>
<keyword evidence="3" id="KW-1185">Reference proteome</keyword>
<evidence type="ECO:0000313" key="3">
    <source>
        <dbReference type="Proteomes" id="UP000322000"/>
    </source>
</evidence>
<dbReference type="OrthoDB" id="3936150at2759"/>
<accession>A0A7E5W1X9</accession>
<protein>
    <submittedName>
        <fullName evidence="4">Uncharacterized protein LOC113498697</fullName>
    </submittedName>
</protein>
<gene>
    <name evidence="4" type="primary">LOC113498697</name>
</gene>
<organism evidence="3 4">
    <name type="scientific">Trichoplusia ni</name>
    <name type="common">Cabbage looper</name>
    <dbReference type="NCBI Taxonomy" id="7111"/>
    <lineage>
        <taxon>Eukaryota</taxon>
        <taxon>Metazoa</taxon>
        <taxon>Ecdysozoa</taxon>
        <taxon>Arthropoda</taxon>
        <taxon>Hexapoda</taxon>
        <taxon>Insecta</taxon>
        <taxon>Pterygota</taxon>
        <taxon>Neoptera</taxon>
        <taxon>Endopterygota</taxon>
        <taxon>Lepidoptera</taxon>
        <taxon>Glossata</taxon>
        <taxon>Ditrysia</taxon>
        <taxon>Noctuoidea</taxon>
        <taxon>Noctuidae</taxon>
        <taxon>Plusiinae</taxon>
        <taxon>Trichoplusia</taxon>
    </lineage>
</organism>
<feature type="region of interest" description="Disordered" evidence="1">
    <location>
        <begin position="472"/>
        <end position="491"/>
    </location>
</feature>
<dbReference type="InParanoid" id="A0A7E5W1X9"/>
<dbReference type="GeneID" id="113498697"/>
<dbReference type="RefSeq" id="XP_026734615.1">
    <property type="nucleotide sequence ID" value="XM_026878814.1"/>
</dbReference>
<dbReference type="KEGG" id="tnl:113498697"/>
<reference evidence="4" key="1">
    <citation type="submission" date="2025-08" db="UniProtKB">
        <authorList>
            <consortium name="RefSeq"/>
        </authorList>
    </citation>
    <scope>IDENTIFICATION</scope>
</reference>
<evidence type="ECO:0000313" key="4">
    <source>
        <dbReference type="RefSeq" id="XP_026734615.1"/>
    </source>
</evidence>
<proteinExistence type="predicted"/>
<sequence length="861" mass="98524">MFALINIFLLTRVLVSSNYLEAESNFQKPKLERNNIVNKGVWVRNKFKENLFEKGRVGDFIFRENSLDVDNLLQNNFDAFGANYMQDSPLVSAYVERTKRASRVVREQRPRKSIIKTCTGRNCKSKPINLDNQSGTVDVVKSKILNELRPTSVFNDYPYEVAILLNNNKSELDLTKNDTSVYQNDDANAIVNQTGDQIQDAVFTMENENKENNTVTRNIISPKRSMKYDFETEIIKKFEITEDLNRTDQDNQELNSSVKVNDRNIFDKDNTVWHQNAPMPDVNVYKVVPKEPQKSKPVTERGLIKVISMLTKTFKKIIRQHHEIKDIHNRINDINDEFGKSAATITSKFQDFDVKYLYLLKFHEKLKVFDAKMAAKEEFFKNKEMEMARNFKEFENQQKKFLQQQRQFYNIQKLMLAQNEKINLKQNLIAKTQSEISHRQNNFARILKKAKQLYIDSRNPTITKLSSSLSKMNKPTTKVEPKLTTTNPSSTTTESVKINLFSIPTSNKIENQDDLIIKEKDEQTIDDLVYKYYFNNTFIDNLMKNNVLNSFMAPSENTGHSRNVKNKRNELETTILLPVFDSNDSEAFVSKDRERRWINHHSKHKSKRRDRGKGAIAAIVNATDAKHSKKQTNNVPVVNEVPKDAPKEIKMKNDPFLTMATNFCIEIKQNLNAQMLRWCVEKALRRLQFLDIKNFPNSPSLEIPTTTPQAKPLNIPLNTKLNVLGTQYTGLSTTPNGAMAGTSSTVASGQVAETTGSSSTTQTPSPATIAEAKTTSVPPSSTVKAFFPGNEELESNLKQFDLKPDIEGNFYYEGSVHASEIFDSESQGIDDIIPGLESNSRVDMDPLAFDLQAKRRAFVRK</sequence>
<evidence type="ECO:0000256" key="2">
    <source>
        <dbReference type="SAM" id="SignalP"/>
    </source>
</evidence>
<evidence type="ECO:0000256" key="1">
    <source>
        <dbReference type="SAM" id="MobiDB-lite"/>
    </source>
</evidence>
<name>A0A7E5W1X9_TRINI</name>